<proteinExistence type="predicted"/>
<feature type="domain" description="YdbS-like PH" evidence="2">
    <location>
        <begin position="96"/>
        <end position="179"/>
    </location>
</feature>
<dbReference type="Proteomes" id="UP000198539">
    <property type="component" value="Unassembled WGS sequence"/>
</dbReference>
<dbReference type="EMBL" id="FNOM01000001">
    <property type="protein sequence ID" value="SDW07561.1"/>
    <property type="molecule type" value="Genomic_DNA"/>
</dbReference>
<evidence type="ECO:0000256" key="1">
    <source>
        <dbReference type="SAM" id="Phobius"/>
    </source>
</evidence>
<dbReference type="InterPro" id="IPR005182">
    <property type="entry name" value="YdbS-like_PH"/>
</dbReference>
<dbReference type="NCBIfam" id="NF040894">
    <property type="entry name" value="puhB_PGC"/>
    <property type="match status" value="1"/>
</dbReference>
<keyword evidence="4" id="KW-1185">Reference proteome</keyword>
<dbReference type="STRING" id="564137.SAMN04488238_10133"/>
<evidence type="ECO:0000259" key="2">
    <source>
        <dbReference type="Pfam" id="PF03703"/>
    </source>
</evidence>
<evidence type="ECO:0000313" key="3">
    <source>
        <dbReference type="EMBL" id="SDW07561.1"/>
    </source>
</evidence>
<dbReference type="RefSeq" id="WP_092884219.1">
    <property type="nucleotide sequence ID" value="NZ_CP061498.1"/>
</dbReference>
<keyword evidence="1" id="KW-0472">Membrane</keyword>
<dbReference type="InterPro" id="IPR054839">
    <property type="entry name" value="puhB_PGC"/>
</dbReference>
<keyword evidence="1" id="KW-0812">Transmembrane</keyword>
<feature type="transmembrane region" description="Helical" evidence="1">
    <location>
        <begin position="42"/>
        <end position="64"/>
    </location>
</feature>
<evidence type="ECO:0000313" key="4">
    <source>
        <dbReference type="Proteomes" id="UP000198539"/>
    </source>
</evidence>
<gene>
    <name evidence="3" type="ORF">SAMN04488238_10133</name>
</gene>
<dbReference type="OrthoDB" id="7345733at2"/>
<dbReference type="AlphaFoldDB" id="A0A1H2QK74"/>
<protein>
    <submittedName>
        <fullName evidence="3">PH domain-containing protein</fullName>
    </submittedName>
</protein>
<keyword evidence="1" id="KW-1133">Transmembrane helix</keyword>
<name>A0A1H2QK74_9RHOB</name>
<dbReference type="Pfam" id="PF03703">
    <property type="entry name" value="bPH_2"/>
    <property type="match status" value="1"/>
</dbReference>
<reference evidence="3 4" key="1">
    <citation type="submission" date="2016-10" db="EMBL/GenBank/DDBJ databases">
        <authorList>
            <person name="de Groot N.N."/>
        </authorList>
    </citation>
    <scope>NUCLEOTIDE SEQUENCE [LARGE SCALE GENOMIC DNA]</scope>
    <source>
        <strain evidence="3 4">CGMCC 1.8894</strain>
    </source>
</reference>
<organism evidence="3 4">
    <name type="scientific">Roseicitreum antarcticum</name>
    <dbReference type="NCBI Taxonomy" id="564137"/>
    <lineage>
        <taxon>Bacteria</taxon>
        <taxon>Pseudomonadati</taxon>
        <taxon>Pseudomonadota</taxon>
        <taxon>Alphaproteobacteria</taxon>
        <taxon>Rhodobacterales</taxon>
        <taxon>Paracoccaceae</taxon>
        <taxon>Roseicitreum</taxon>
    </lineage>
</organism>
<sequence>MPHDDFAFEPVRGLPERPPLGEEILWQGAPSWWRLAVEALSLYWVAGYFVAFAAWRAIVAAEFMPVWDAVRVASPFLVMGAACCLILMLIAIIQAKATVYTITNRRVAMRIGAALTITLNLPYKWISDASLDLRRGGTGTIALTTTGETRFSYINTWPHVRPWRMRHTEPALRCIPGAANVAKLLSEAAEAEVFQPQVARVTDPSPTIVAAE</sequence>
<accession>A0A1H2QK74</accession>
<feature type="transmembrane region" description="Helical" evidence="1">
    <location>
        <begin position="76"/>
        <end position="95"/>
    </location>
</feature>